<dbReference type="Proteomes" id="UP000245698">
    <property type="component" value="Unassembled WGS sequence"/>
</dbReference>
<protein>
    <submittedName>
        <fullName evidence="2">Uncharacterized protein</fullName>
    </submittedName>
</protein>
<organism evidence="2 3">
    <name type="scientific">Mesorhizobium delmotii</name>
    <dbReference type="NCBI Taxonomy" id="1631247"/>
    <lineage>
        <taxon>Bacteria</taxon>
        <taxon>Pseudomonadati</taxon>
        <taxon>Pseudomonadota</taxon>
        <taxon>Alphaproteobacteria</taxon>
        <taxon>Hyphomicrobiales</taxon>
        <taxon>Phyllobacteriaceae</taxon>
        <taxon>Mesorhizobium</taxon>
    </lineage>
</organism>
<feature type="transmembrane region" description="Helical" evidence="1">
    <location>
        <begin position="26"/>
        <end position="46"/>
    </location>
</feature>
<accession>A0A2P9AGD6</accession>
<gene>
    <name evidence="2" type="ORF">BQ8482_130065</name>
</gene>
<evidence type="ECO:0000256" key="1">
    <source>
        <dbReference type="SAM" id="Phobius"/>
    </source>
</evidence>
<keyword evidence="1" id="KW-0812">Transmembrane</keyword>
<keyword evidence="1" id="KW-0472">Membrane</keyword>
<name>A0A2P9AGD6_9HYPH</name>
<proteinExistence type="predicted"/>
<dbReference type="AlphaFoldDB" id="A0A2P9AGD6"/>
<keyword evidence="3" id="KW-1185">Reference proteome</keyword>
<evidence type="ECO:0000313" key="2">
    <source>
        <dbReference type="EMBL" id="SJM30166.1"/>
    </source>
</evidence>
<keyword evidence="1" id="KW-1133">Transmembrane helix</keyword>
<sequence length="89" mass="9527">MPHSLFSVVCRRVLFNAINAHCGPGLLGMAAAAIVPAALAIVRTQFRAILSDQWRSGSAVRSGPELRLSDPCWAVCCSTLLLGRCLPHQ</sequence>
<dbReference type="EMBL" id="FUIG01000019">
    <property type="protein sequence ID" value="SJM30166.1"/>
    <property type="molecule type" value="Genomic_DNA"/>
</dbReference>
<reference evidence="3" key="1">
    <citation type="submission" date="2016-12" db="EMBL/GenBank/DDBJ databases">
        <authorList>
            <person name="Brunel B."/>
        </authorList>
    </citation>
    <scope>NUCLEOTIDE SEQUENCE [LARGE SCALE GENOMIC DNA]</scope>
</reference>
<evidence type="ECO:0000313" key="3">
    <source>
        <dbReference type="Proteomes" id="UP000245698"/>
    </source>
</evidence>